<evidence type="ECO:0000313" key="2">
    <source>
        <dbReference type="Proteomes" id="UP000013520"/>
    </source>
</evidence>
<dbReference type="EMBL" id="CP003273">
    <property type="protein sequence ID" value="AGL00654.1"/>
    <property type="molecule type" value="Genomic_DNA"/>
</dbReference>
<evidence type="ECO:0000313" key="1">
    <source>
        <dbReference type="EMBL" id="AGL00654.1"/>
    </source>
</evidence>
<dbReference type="RefSeq" id="WP_006523669.1">
    <property type="nucleotide sequence ID" value="NC_021184.1"/>
</dbReference>
<organism evidence="1 2">
    <name type="scientific">Desulfoscipio gibsoniae DSM 7213</name>
    <dbReference type="NCBI Taxonomy" id="767817"/>
    <lineage>
        <taxon>Bacteria</taxon>
        <taxon>Bacillati</taxon>
        <taxon>Bacillota</taxon>
        <taxon>Clostridia</taxon>
        <taxon>Eubacteriales</taxon>
        <taxon>Desulfallaceae</taxon>
        <taxon>Desulfoscipio</taxon>
    </lineage>
</organism>
<dbReference type="Proteomes" id="UP000013520">
    <property type="component" value="Chromosome"/>
</dbReference>
<dbReference type="Pfam" id="PF14196">
    <property type="entry name" value="ATC_hydrolase"/>
    <property type="match status" value="1"/>
</dbReference>
<dbReference type="AlphaFoldDB" id="R4KDJ6"/>
<gene>
    <name evidence="1" type="ORF">Desgi_1129</name>
</gene>
<evidence type="ECO:0008006" key="3">
    <source>
        <dbReference type="Google" id="ProtNLM"/>
    </source>
</evidence>
<proteinExistence type="predicted"/>
<name>R4KDJ6_9FIRM</name>
<protein>
    <recommendedName>
        <fullName evidence="3">L-2-amino-thiazoline-4-carboxylic acid hydrolase</fullName>
    </recommendedName>
</protein>
<dbReference type="InterPro" id="IPR026002">
    <property type="entry name" value="ATC_hydrolase-like"/>
</dbReference>
<dbReference type="STRING" id="767817.Desgi_1129"/>
<dbReference type="KEGG" id="dgi:Desgi_1129"/>
<sequence length="165" mass="18854">MTIQENKRQQKLERDWKTMIVISHDFFHSWRRAVSEKYGDAAMEQLTYRFWELIGQNTAAQYKKGKVDSASAEQLARAVARSSEIMGETVRVEQEGDAWLLIHDACPWIKSYQQAGYPGQCRSGCDKWFSATVAELASGIAVETTACLADGDKWCIRKFYTKLTE</sequence>
<keyword evidence="2" id="KW-1185">Reference proteome</keyword>
<dbReference type="HOGENOM" id="CLU_1700210_0_0_9"/>
<reference evidence="1 2" key="1">
    <citation type="submission" date="2012-01" db="EMBL/GenBank/DDBJ databases">
        <title>Complete sequence of Desulfotomaculum gibsoniae DSM 7213.</title>
        <authorList>
            <consortium name="US DOE Joint Genome Institute"/>
            <person name="Lucas S."/>
            <person name="Han J."/>
            <person name="Lapidus A."/>
            <person name="Cheng J.-F."/>
            <person name="Goodwin L."/>
            <person name="Pitluck S."/>
            <person name="Peters L."/>
            <person name="Ovchinnikova G."/>
            <person name="Teshima H."/>
            <person name="Detter J.C."/>
            <person name="Han C."/>
            <person name="Tapia R."/>
            <person name="Land M."/>
            <person name="Hauser L."/>
            <person name="Kyrpides N."/>
            <person name="Ivanova N."/>
            <person name="Pagani I."/>
            <person name="Parshina S."/>
            <person name="Plugge C."/>
            <person name="Muyzer G."/>
            <person name="Kuever J."/>
            <person name="Ivanova A."/>
            <person name="Nazina T."/>
            <person name="Klenk H.-P."/>
            <person name="Brambilla E."/>
            <person name="Spring S."/>
            <person name="Stams A.F."/>
            <person name="Woyke T."/>
        </authorList>
    </citation>
    <scope>NUCLEOTIDE SEQUENCE [LARGE SCALE GENOMIC DNA]</scope>
    <source>
        <strain evidence="1 2">DSM 7213</strain>
    </source>
</reference>
<accession>R4KDJ6</accession>